<feature type="domain" description="DDH" evidence="1">
    <location>
        <begin position="23"/>
        <end position="174"/>
    </location>
</feature>
<dbReference type="RefSeq" id="WP_024996634.1">
    <property type="nucleotide sequence ID" value="NZ_ATZI01000006.1"/>
</dbReference>
<dbReference type="OrthoDB" id="9803668at2"/>
<evidence type="ECO:0000313" key="3">
    <source>
        <dbReference type="EMBL" id="GAK36809.1"/>
    </source>
</evidence>
<organism evidence="3 4">
    <name type="scientific">Bacteroides graminisolvens DSM 19988 = JCM 15093</name>
    <dbReference type="NCBI Taxonomy" id="1121097"/>
    <lineage>
        <taxon>Bacteria</taxon>
        <taxon>Pseudomonadati</taxon>
        <taxon>Bacteroidota</taxon>
        <taxon>Bacteroidia</taxon>
        <taxon>Bacteroidales</taxon>
        <taxon>Bacteroidaceae</taxon>
        <taxon>Bacteroides</taxon>
    </lineage>
</organism>
<dbReference type="Gene3D" id="3.10.310.30">
    <property type="match status" value="1"/>
</dbReference>
<dbReference type="Gene3D" id="3.90.1640.10">
    <property type="entry name" value="inorganic pyrophosphatase (n-terminal core)"/>
    <property type="match status" value="1"/>
</dbReference>
<dbReference type="InterPro" id="IPR051319">
    <property type="entry name" value="Oligoribo/pAp-PDE_c-di-AMP_PDE"/>
</dbReference>
<keyword evidence="4" id="KW-1185">Reference proteome</keyword>
<dbReference type="PANTHER" id="PTHR47618">
    <property type="entry name" value="BIFUNCTIONAL OLIGORIBONUCLEASE AND PAP PHOSPHATASE NRNA"/>
    <property type="match status" value="1"/>
</dbReference>
<feature type="domain" description="DHHA1" evidence="2">
    <location>
        <begin position="251"/>
        <end position="331"/>
    </location>
</feature>
<dbReference type="InterPro" id="IPR038763">
    <property type="entry name" value="DHH_sf"/>
</dbReference>
<dbReference type="SUPFAM" id="SSF64182">
    <property type="entry name" value="DHH phosphoesterases"/>
    <property type="match status" value="1"/>
</dbReference>
<dbReference type="EMBL" id="BAJS01000010">
    <property type="protein sequence ID" value="GAK36809.1"/>
    <property type="molecule type" value="Genomic_DNA"/>
</dbReference>
<comment type="caution">
    <text evidence="3">The sequence shown here is derived from an EMBL/GenBank/DDBJ whole genome shotgun (WGS) entry which is preliminary data.</text>
</comment>
<evidence type="ECO:0000313" key="4">
    <source>
        <dbReference type="Proteomes" id="UP000027601"/>
    </source>
</evidence>
<proteinExistence type="predicted"/>
<reference evidence="3 4" key="1">
    <citation type="journal article" date="2015" name="Microbes Environ.">
        <title>Distribution and evolution of nitrogen fixation genes in the phylum bacteroidetes.</title>
        <authorList>
            <person name="Inoue J."/>
            <person name="Oshima K."/>
            <person name="Suda W."/>
            <person name="Sakamoto M."/>
            <person name="Iino T."/>
            <person name="Noda S."/>
            <person name="Hongoh Y."/>
            <person name="Hattori M."/>
            <person name="Ohkuma M."/>
        </authorList>
    </citation>
    <scope>NUCLEOTIDE SEQUENCE [LARGE SCALE GENOMIC DNA]</scope>
    <source>
        <strain evidence="3 4">JCM 15093</strain>
    </source>
</reference>
<dbReference type="GO" id="GO:0003676">
    <property type="term" value="F:nucleic acid binding"/>
    <property type="evidence" value="ECO:0007669"/>
    <property type="project" value="InterPro"/>
</dbReference>
<dbReference type="Pfam" id="PF01368">
    <property type="entry name" value="DHH"/>
    <property type="match status" value="1"/>
</dbReference>
<name>A0A069D9B3_9BACE</name>
<dbReference type="InterPro" id="IPR003156">
    <property type="entry name" value="DHHA1_dom"/>
</dbReference>
<protein>
    <submittedName>
        <fullName evidence="3">3-to-5 oligoribonuclease A</fullName>
    </submittedName>
</protein>
<sequence length="343" mass="39007">MLSKIIDQTKIDHFTKWFERSESIVIVSHVSPDGDAIGSSLGLMHFLESQEKTVHVVVPNAFPDFLKWMPGAKEVVLYDRYKDFADRLITEADVIVCLDFNAIKRIEELGDVVLASKARKIMVDHHLHPESFCEIVISHPEISSTSELVFRLICRMGYFEDITLEGAECIYTGMMTDTGGFTYNSNNREIYFIISELLSKGIDKDDIYRKVYNTYSESRLRLMGYILSNMHVYKEHHAALISLSKEEQGKFDYIKGDSEGFVNIPLSIKDVCFTCFLREDTEKQMIKISLRSVGTFPCNKFAADFFNGGGHLNASGGEFCGTLEEARAVFEDGLERYKELLNA</sequence>
<dbReference type="Proteomes" id="UP000027601">
    <property type="component" value="Unassembled WGS sequence"/>
</dbReference>
<dbReference type="eggNOG" id="COG0618">
    <property type="taxonomic scope" value="Bacteria"/>
</dbReference>
<dbReference type="PANTHER" id="PTHR47618:SF1">
    <property type="entry name" value="BIFUNCTIONAL OLIGORIBONUCLEASE AND PAP PHOSPHATASE NRNA"/>
    <property type="match status" value="1"/>
</dbReference>
<dbReference type="STRING" id="1121097.GCA_000428125_01910"/>
<dbReference type="Pfam" id="PF02272">
    <property type="entry name" value="DHHA1"/>
    <property type="match status" value="1"/>
</dbReference>
<accession>A0A069D9B3</accession>
<evidence type="ECO:0000259" key="2">
    <source>
        <dbReference type="Pfam" id="PF02272"/>
    </source>
</evidence>
<dbReference type="AlphaFoldDB" id="A0A069D9B3"/>
<evidence type="ECO:0000259" key="1">
    <source>
        <dbReference type="Pfam" id="PF01368"/>
    </source>
</evidence>
<dbReference type="InterPro" id="IPR001667">
    <property type="entry name" value="DDH_dom"/>
</dbReference>
<gene>
    <name evidence="3" type="ORF">JCM15093_2002</name>
</gene>